<dbReference type="GeneID" id="7017678"/>
<dbReference type="OrthoDB" id="98782at2157"/>
<feature type="transmembrane region" description="Helical" evidence="1">
    <location>
        <begin position="6"/>
        <end position="23"/>
    </location>
</feature>
<dbReference type="RefSeq" id="WP_012570989.1">
    <property type="nucleotide sequence ID" value="NC_011529.1"/>
</dbReference>
<reference evidence="2 3" key="1">
    <citation type="journal article" date="2008" name="J. Bacteriol.">
        <title>The complete genome sequence of Thermococcus onnurineus NA1 reveals a mixed heterotrophic and carboxydotrophic metabolism.</title>
        <authorList>
            <person name="Lee H.S."/>
            <person name="Kang S.G."/>
            <person name="Bae S.S."/>
            <person name="Lim J.K."/>
            <person name="Cho Y."/>
            <person name="Kim Y.J."/>
            <person name="Jeon J.H."/>
            <person name="Cha S.S."/>
            <person name="Kwon K.K."/>
            <person name="Kim H.T."/>
            <person name="Park C.J."/>
            <person name="Lee H.W."/>
            <person name="Kim S.I."/>
            <person name="Chun J."/>
            <person name="Colwell R.R."/>
            <person name="Kim S.J."/>
            <person name="Lee J.H."/>
        </authorList>
    </citation>
    <scope>NUCLEOTIDE SEQUENCE [LARGE SCALE GENOMIC DNA]</scope>
    <source>
        <strain evidence="2 3">NA1</strain>
    </source>
</reference>
<accession>B6YSE8</accession>
<sequence length="98" mass="11310">MEGPLLVNGIAVVVFLLFIIQFFRLALRGDSKKELFLTLALWALGMAVWLVHNAFFNWGWDVYTYVPLVFALATFLLSVFGLLRLQKEEEPSKFQKEI</sequence>
<dbReference type="KEGG" id="ton:TON_0032"/>
<keyword evidence="1" id="KW-0472">Membrane</keyword>
<name>B6YSE8_THEON</name>
<dbReference type="AlphaFoldDB" id="B6YSE8"/>
<organism evidence="2 3">
    <name type="scientific">Thermococcus onnurineus (strain NA1)</name>
    <dbReference type="NCBI Taxonomy" id="523850"/>
    <lineage>
        <taxon>Archaea</taxon>
        <taxon>Methanobacteriati</taxon>
        <taxon>Methanobacteriota</taxon>
        <taxon>Thermococci</taxon>
        <taxon>Thermococcales</taxon>
        <taxon>Thermococcaceae</taxon>
        <taxon>Thermococcus</taxon>
    </lineage>
</organism>
<proteinExistence type="predicted"/>
<dbReference type="PATRIC" id="fig|523850.10.peg.32"/>
<evidence type="ECO:0000256" key="1">
    <source>
        <dbReference type="SAM" id="Phobius"/>
    </source>
</evidence>
<keyword evidence="3" id="KW-1185">Reference proteome</keyword>
<dbReference type="EMBL" id="CP000855">
    <property type="protein sequence ID" value="ACJ15516.1"/>
    <property type="molecule type" value="Genomic_DNA"/>
</dbReference>
<keyword evidence="1" id="KW-1133">Transmembrane helix</keyword>
<evidence type="ECO:0000313" key="3">
    <source>
        <dbReference type="Proteomes" id="UP000002727"/>
    </source>
</evidence>
<feature type="transmembrane region" description="Helical" evidence="1">
    <location>
        <begin position="62"/>
        <end position="83"/>
    </location>
</feature>
<keyword evidence="1" id="KW-0812">Transmembrane</keyword>
<dbReference type="eggNOG" id="arCOG10096">
    <property type="taxonomic scope" value="Archaea"/>
</dbReference>
<protein>
    <submittedName>
        <fullName evidence="2">Hypothetical membrane protein</fullName>
    </submittedName>
</protein>
<feature type="transmembrane region" description="Helical" evidence="1">
    <location>
        <begin position="35"/>
        <end position="56"/>
    </location>
</feature>
<dbReference type="STRING" id="523850.TON_0032"/>
<gene>
    <name evidence="2" type="ordered locus">TON_0032</name>
</gene>
<dbReference type="Proteomes" id="UP000002727">
    <property type="component" value="Chromosome"/>
</dbReference>
<dbReference type="HOGENOM" id="CLU_2327396_0_0_2"/>
<evidence type="ECO:0000313" key="2">
    <source>
        <dbReference type="EMBL" id="ACJ15516.1"/>
    </source>
</evidence>